<dbReference type="InterPro" id="IPR036291">
    <property type="entry name" value="NAD(P)-bd_dom_sf"/>
</dbReference>
<feature type="domain" description="Ketoreductase" evidence="2">
    <location>
        <begin position="6"/>
        <end position="182"/>
    </location>
</feature>
<dbReference type="InterPro" id="IPR057326">
    <property type="entry name" value="KR_dom"/>
</dbReference>
<gene>
    <name evidence="3" type="ORF">NFI88_03400</name>
</gene>
<accession>A0ABT1VU78</accession>
<dbReference type="CDD" id="cd05233">
    <property type="entry name" value="SDR_c"/>
    <property type="match status" value="1"/>
</dbReference>
<dbReference type="EMBL" id="JAMZEJ010000002">
    <property type="protein sequence ID" value="MCQ8239886.1"/>
    <property type="molecule type" value="Genomic_DNA"/>
</dbReference>
<dbReference type="InterPro" id="IPR002347">
    <property type="entry name" value="SDR_fam"/>
</dbReference>
<evidence type="ECO:0000259" key="2">
    <source>
        <dbReference type="SMART" id="SM00822"/>
    </source>
</evidence>
<dbReference type="Pfam" id="PF13561">
    <property type="entry name" value="adh_short_C2"/>
    <property type="match status" value="1"/>
</dbReference>
<dbReference type="PANTHER" id="PTHR43943:SF2">
    <property type="entry name" value="DEHYDROGENASE_REDUCTASE 4"/>
    <property type="match status" value="1"/>
</dbReference>
<dbReference type="Proteomes" id="UP001524547">
    <property type="component" value="Unassembled WGS sequence"/>
</dbReference>
<comment type="caution">
    <text evidence="3">The sequence shown here is derived from an EMBL/GenBank/DDBJ whole genome shotgun (WGS) entry which is preliminary data.</text>
</comment>
<dbReference type="RefSeq" id="WP_422918622.1">
    <property type="nucleotide sequence ID" value="NZ_JAMZEJ010000002.1"/>
</dbReference>
<name>A0ABT1VU78_9PROT</name>
<reference evidence="3 4" key="1">
    <citation type="submission" date="2022-06" db="EMBL/GenBank/DDBJ databases">
        <title>Rhizosaccharibacter gen. nov. sp. nov. KSS12, endophytic bacteria isolated from sugarcane.</title>
        <authorList>
            <person name="Pitiwittayakul N."/>
        </authorList>
    </citation>
    <scope>NUCLEOTIDE SEQUENCE [LARGE SCALE GENOMIC DNA]</scope>
    <source>
        <strain evidence="3 4">KSS12</strain>
    </source>
</reference>
<protein>
    <submittedName>
        <fullName evidence="3">SDR family oxidoreductase</fullName>
    </submittedName>
</protein>
<dbReference type="PRINTS" id="PR00081">
    <property type="entry name" value="GDHRDH"/>
</dbReference>
<dbReference type="SMART" id="SM00822">
    <property type="entry name" value="PKS_KR"/>
    <property type="match status" value="1"/>
</dbReference>
<evidence type="ECO:0000313" key="3">
    <source>
        <dbReference type="EMBL" id="MCQ8239886.1"/>
    </source>
</evidence>
<dbReference type="Gene3D" id="3.40.50.720">
    <property type="entry name" value="NAD(P)-binding Rossmann-like Domain"/>
    <property type="match status" value="1"/>
</dbReference>
<sequence>MPFGDKIAVVTGGSSGIGFAIAQELIAQGAKVIVTGRNQEKLDSAVGTLGSAAEGFRAETSNLADLDGLYEHVRSKHGRLDVLIANAGAGEIKPLADVTEEHFDRAFNGNVKGVTFTIQKALPLMGEGGAIVIVGSTASIQPGPGLSIYGGTKGALRAMVRGWVLDIKGSGVRINILSPGPTDTASLHSFLGDQAEAVIAYLSERSTIGRIGQAEEIARAVAFLASDAASYINGAELFADGGASQV</sequence>
<evidence type="ECO:0000313" key="4">
    <source>
        <dbReference type="Proteomes" id="UP001524547"/>
    </source>
</evidence>
<dbReference type="SUPFAM" id="SSF51735">
    <property type="entry name" value="NAD(P)-binding Rossmann-fold domains"/>
    <property type="match status" value="1"/>
</dbReference>
<comment type="similarity">
    <text evidence="1">Belongs to the short-chain dehydrogenases/reductases (SDR) family.</text>
</comment>
<organism evidence="3 4">
    <name type="scientific">Rhizosaccharibacter radicis</name>
    <dbReference type="NCBI Taxonomy" id="2782605"/>
    <lineage>
        <taxon>Bacteria</taxon>
        <taxon>Pseudomonadati</taxon>
        <taxon>Pseudomonadota</taxon>
        <taxon>Alphaproteobacteria</taxon>
        <taxon>Acetobacterales</taxon>
        <taxon>Acetobacteraceae</taxon>
        <taxon>Rhizosaccharibacter</taxon>
    </lineage>
</organism>
<keyword evidence="4" id="KW-1185">Reference proteome</keyword>
<evidence type="ECO:0000256" key="1">
    <source>
        <dbReference type="ARBA" id="ARBA00006484"/>
    </source>
</evidence>
<proteinExistence type="inferred from homology"/>
<dbReference type="PANTHER" id="PTHR43943">
    <property type="entry name" value="DEHYDROGENASE/REDUCTASE (SDR FAMILY) MEMBER 4"/>
    <property type="match status" value="1"/>
</dbReference>